<dbReference type="Proteomes" id="UP000245631">
    <property type="component" value="Unassembled WGS sequence"/>
</dbReference>
<keyword evidence="1" id="KW-1133">Transmembrane helix</keyword>
<dbReference type="AlphaFoldDB" id="A0A8E2W923"/>
<keyword evidence="1" id="KW-0812">Transmembrane</keyword>
<evidence type="ECO:0000313" key="4">
    <source>
        <dbReference type="Proteomes" id="UP000245631"/>
    </source>
</evidence>
<reference evidence="3 4" key="1">
    <citation type="submission" date="2018-05" db="EMBL/GenBank/DDBJ databases">
        <title>Genomic Encyclopedia of Type Strains, Phase IV (KMG-IV): sequencing the most valuable type-strain genomes for metagenomic binning, comparative biology and taxonomic classification.</title>
        <authorList>
            <person name="Goeker M."/>
        </authorList>
    </citation>
    <scope>NUCLEOTIDE SEQUENCE [LARGE SCALE GENOMIC DNA]</scope>
    <source>
        <strain evidence="3 4">DSM 2626</strain>
    </source>
</reference>
<dbReference type="InterPro" id="IPR028087">
    <property type="entry name" value="Tad_N"/>
</dbReference>
<evidence type="ECO:0000313" key="3">
    <source>
        <dbReference type="EMBL" id="PWJ88675.1"/>
    </source>
</evidence>
<feature type="domain" description="Putative Flp pilus-assembly TadG-like N-terminal" evidence="2">
    <location>
        <begin position="14"/>
        <end position="60"/>
    </location>
</feature>
<proteinExistence type="predicted"/>
<protein>
    <submittedName>
        <fullName evidence="3">Flp pilus assembly protein TadG</fullName>
    </submittedName>
</protein>
<dbReference type="Pfam" id="PF13400">
    <property type="entry name" value="Tad"/>
    <property type="match status" value="1"/>
</dbReference>
<sequence length="499" mass="52661">MLGTIRAFWNDQRGVAMILVAIMLPVLIGFSLLAIDMSRVNGLHNDLQKGVDAMALAAAAELDGNSDAITRANRAVTSLVANNTLFSTSGDHPIVLADVTVTYLTGIPASDDITLTAAGVDSNAKNWASTDPKVVRFAEVTVNASGATDGAGAFATIFPASLVGSTEKMDIRPQAVAGFTNALCQFTPMFICNPFTNSATSLSDLQAAVAGTKKPMIWLKEQTGGNSAQYGPGNYGFLSSPEGDKNTAAITEMFAVTNPPACYDQSGVTTRPGNIPPVDKGINTRFDIYDNGGPYKTDPAINPPAPNVRKGMDVQNAGKNNCSYTAPSTGQVKNFMAVPRDNCFATTCSNAGSLGDGNWNFMGTKTSPGYWDTNWPKDDGTGVKTACGASPSRYCVYNYEIQHKADLKSTFEQTAPACNATTQTADRRLLYVAIVDCTANNVHGGGQTLPVQAFASVFLTEPAGGASTADIYGEIEDISTVAGQNTLKKLQRNEAQLYR</sequence>
<dbReference type="EMBL" id="QGGH01000010">
    <property type="protein sequence ID" value="PWJ88675.1"/>
    <property type="molecule type" value="Genomic_DNA"/>
</dbReference>
<dbReference type="RefSeq" id="WP_170136824.1">
    <property type="nucleotide sequence ID" value="NZ_QGGH01000010.1"/>
</dbReference>
<dbReference type="GeneID" id="61054754"/>
<keyword evidence="1" id="KW-0472">Membrane</keyword>
<accession>A0A8E2W923</accession>
<organism evidence="3 4">
    <name type="scientific">Rhizobium loti</name>
    <name type="common">Mesorhizobium loti</name>
    <dbReference type="NCBI Taxonomy" id="381"/>
    <lineage>
        <taxon>Bacteria</taxon>
        <taxon>Pseudomonadati</taxon>
        <taxon>Pseudomonadota</taxon>
        <taxon>Alphaproteobacteria</taxon>
        <taxon>Hyphomicrobiales</taxon>
        <taxon>Phyllobacteriaceae</taxon>
        <taxon>Mesorhizobium</taxon>
    </lineage>
</organism>
<comment type="caution">
    <text evidence="3">The sequence shown here is derived from an EMBL/GenBank/DDBJ whole genome shotgun (WGS) entry which is preliminary data.</text>
</comment>
<gene>
    <name evidence="3" type="ORF">C8D77_110142</name>
</gene>
<evidence type="ECO:0000259" key="2">
    <source>
        <dbReference type="Pfam" id="PF13400"/>
    </source>
</evidence>
<evidence type="ECO:0000256" key="1">
    <source>
        <dbReference type="SAM" id="Phobius"/>
    </source>
</evidence>
<feature type="transmembrane region" description="Helical" evidence="1">
    <location>
        <begin position="15"/>
        <end position="35"/>
    </location>
</feature>
<name>A0A8E2W923_RHILI</name>